<feature type="compositionally biased region" description="Polar residues" evidence="1">
    <location>
        <begin position="34"/>
        <end position="50"/>
    </location>
</feature>
<feature type="compositionally biased region" description="Basic and acidic residues" evidence="1">
    <location>
        <begin position="227"/>
        <end position="245"/>
    </location>
</feature>
<accession>A0A1D9Q7C3</accession>
<dbReference type="KEGG" id="ssl:SS1G_12444"/>
<feature type="region of interest" description="Disordered" evidence="1">
    <location>
        <begin position="227"/>
        <end position="296"/>
    </location>
</feature>
<gene>
    <name evidence="2" type="ORF">sscle_06g054720</name>
</gene>
<organism evidence="2 3">
    <name type="scientific">Sclerotinia sclerotiorum (strain ATCC 18683 / 1980 / Ss-1)</name>
    <name type="common">White mold</name>
    <name type="synonym">Whetzelinia sclerotiorum</name>
    <dbReference type="NCBI Taxonomy" id="665079"/>
    <lineage>
        <taxon>Eukaryota</taxon>
        <taxon>Fungi</taxon>
        <taxon>Dikarya</taxon>
        <taxon>Ascomycota</taxon>
        <taxon>Pezizomycotina</taxon>
        <taxon>Leotiomycetes</taxon>
        <taxon>Helotiales</taxon>
        <taxon>Sclerotiniaceae</taxon>
        <taxon>Sclerotinia</taxon>
    </lineage>
</organism>
<feature type="region of interest" description="Disordered" evidence="1">
    <location>
        <begin position="141"/>
        <end position="179"/>
    </location>
</feature>
<dbReference type="OrthoDB" id="10505822at2759"/>
<dbReference type="RefSeq" id="XP_001586458.1">
    <property type="nucleotide sequence ID" value="XM_001586408.1"/>
</dbReference>
<feature type="compositionally biased region" description="Basic and acidic residues" evidence="1">
    <location>
        <begin position="254"/>
        <end position="296"/>
    </location>
</feature>
<evidence type="ECO:0000256" key="1">
    <source>
        <dbReference type="SAM" id="MobiDB-lite"/>
    </source>
</evidence>
<dbReference type="VEuPathDB" id="FungiDB:sscle_06g054720"/>
<dbReference type="Proteomes" id="UP000177798">
    <property type="component" value="Chromosome 6"/>
</dbReference>
<evidence type="ECO:0000313" key="2">
    <source>
        <dbReference type="EMBL" id="APA10702.1"/>
    </source>
</evidence>
<protein>
    <submittedName>
        <fullName evidence="2">Uncharacterized protein</fullName>
    </submittedName>
</protein>
<sequence length="296" mass="33161">MSFPEPNPKSNKASAYTPPSGASIASVTDGGQAGENTTVGRPSSGRTLNKSVKVKELKLVQNAKRKRKATAAATTSNKRVKTTEEHKAHNAEMERDTSEDVAAGKQGPQRRKHIQKSPNMNAPVPVAPVAPATMSWGRLKLTYTPPNAQPQLRLKLRIKTSSSNPKEDETAGNSGQGGKVARLEWEEVLRIREIEEARRVLEDMKAGIRAEQAQRYEMRIQGAQQDEIRAQKAQESRERAREVQQARKKAFLARRAEEKRRAQEAVQTEKRAREARELEKRAHEAQELEKRAYKAF</sequence>
<feature type="compositionally biased region" description="Basic and acidic residues" evidence="1">
    <location>
        <begin position="81"/>
        <end position="98"/>
    </location>
</feature>
<feature type="region of interest" description="Disordered" evidence="1">
    <location>
        <begin position="1"/>
        <end position="126"/>
    </location>
</feature>
<proteinExistence type="predicted"/>
<dbReference type="AlphaFoldDB" id="A0A1D9Q7C3"/>
<evidence type="ECO:0000313" key="3">
    <source>
        <dbReference type="Proteomes" id="UP000177798"/>
    </source>
</evidence>
<name>A0A1D9Q7C3_SCLS1</name>
<dbReference type="EMBL" id="CP017819">
    <property type="protein sequence ID" value="APA10702.1"/>
    <property type="molecule type" value="Genomic_DNA"/>
</dbReference>
<reference evidence="3" key="1">
    <citation type="journal article" date="2017" name="Genome Biol. Evol.">
        <title>The complete genome sequence of the phytopathogenic fungus Sclerotinia sclerotiorum reveals insights into the genome architecture of broad host range pathogens.</title>
        <authorList>
            <person name="Derbyshire M."/>
            <person name="Denton-Giles M."/>
            <person name="Hegedus D."/>
            <person name="Seifbarghy S."/>
            <person name="Rollins J."/>
            <person name="van Kan J."/>
            <person name="Seidl M.F."/>
            <person name="Faino L."/>
            <person name="Mbengue M."/>
            <person name="Navaud O."/>
            <person name="Raffaele S."/>
            <person name="Hammond-Kosack K."/>
            <person name="Heard S."/>
            <person name="Oliver R."/>
        </authorList>
    </citation>
    <scope>NUCLEOTIDE SEQUENCE [LARGE SCALE GENOMIC DNA]</scope>
    <source>
        <strain evidence="3">ATCC 18683 / 1980 / Ss-1</strain>
    </source>
</reference>